<reference evidence="2 3" key="1">
    <citation type="submission" date="2020-07" db="EMBL/GenBank/DDBJ databases">
        <title>Sequencing the genomes of 1000 actinobacteria strains.</title>
        <authorList>
            <person name="Klenk H.-P."/>
        </authorList>
    </citation>
    <scope>NUCLEOTIDE SEQUENCE [LARGE SCALE GENOMIC DNA]</scope>
    <source>
        <strain evidence="2 3">DSM 103833</strain>
    </source>
</reference>
<protein>
    <recommendedName>
        <fullName evidence="1">DinB-like domain-containing protein</fullName>
    </recommendedName>
</protein>
<evidence type="ECO:0000313" key="2">
    <source>
        <dbReference type="EMBL" id="NYJ02469.1"/>
    </source>
</evidence>
<dbReference type="AlphaFoldDB" id="A0A853C5C3"/>
<name>A0A853C5C3_9ACTN</name>
<dbReference type="EMBL" id="JACCFP010000001">
    <property type="protein sequence ID" value="NYJ02469.1"/>
    <property type="molecule type" value="Genomic_DNA"/>
</dbReference>
<dbReference type="Pfam" id="PF12867">
    <property type="entry name" value="DinB_2"/>
    <property type="match status" value="1"/>
</dbReference>
<feature type="domain" description="DinB-like" evidence="1">
    <location>
        <begin position="71"/>
        <end position="219"/>
    </location>
</feature>
<gene>
    <name evidence="2" type="ORF">HNR19_003167</name>
</gene>
<dbReference type="Gene3D" id="1.20.120.450">
    <property type="entry name" value="dinb family like domain"/>
    <property type="match status" value="1"/>
</dbReference>
<evidence type="ECO:0000313" key="3">
    <source>
        <dbReference type="Proteomes" id="UP000530424"/>
    </source>
</evidence>
<sequence>MDFTDQDLSGARFVRCDLSDAVVRGSWVVGLQVDTHDLTDGPIWVNGVDVTPYVEQQLNAQLPGRELKHAQTPEGLREAWAAVEEAWADVVPTAVGKEQISVEGEWTFEQTLRHLVLATNAWLHGAILQQEQPFHWIGIPFAEYATEGGDMTIFREPDSYEQVLQVRAEHQAIVRDYLATVDADTLAETRPNPWASEHQEPVLACLHVILNEEWEHLRYAVRDLATIT</sequence>
<keyword evidence="3" id="KW-1185">Reference proteome</keyword>
<proteinExistence type="predicted"/>
<dbReference type="InterPro" id="IPR024775">
    <property type="entry name" value="DinB-like"/>
</dbReference>
<evidence type="ECO:0000259" key="1">
    <source>
        <dbReference type="Pfam" id="PF12867"/>
    </source>
</evidence>
<comment type="caution">
    <text evidence="2">The sequence shown here is derived from an EMBL/GenBank/DDBJ whole genome shotgun (WGS) entry which is preliminary data.</text>
</comment>
<organism evidence="2 3">
    <name type="scientific">Nocardioides thalensis</name>
    <dbReference type="NCBI Taxonomy" id="1914755"/>
    <lineage>
        <taxon>Bacteria</taxon>
        <taxon>Bacillati</taxon>
        <taxon>Actinomycetota</taxon>
        <taxon>Actinomycetes</taxon>
        <taxon>Propionibacteriales</taxon>
        <taxon>Nocardioidaceae</taxon>
        <taxon>Nocardioides</taxon>
    </lineage>
</organism>
<accession>A0A853C5C3</accession>
<dbReference type="Proteomes" id="UP000530424">
    <property type="component" value="Unassembled WGS sequence"/>
</dbReference>
<dbReference type="InterPro" id="IPR034660">
    <property type="entry name" value="DinB/YfiT-like"/>
</dbReference>
<dbReference type="RefSeq" id="WP_179668833.1">
    <property type="nucleotide sequence ID" value="NZ_JACCFP010000001.1"/>
</dbReference>
<dbReference type="SUPFAM" id="SSF109854">
    <property type="entry name" value="DinB/YfiT-like putative metalloenzymes"/>
    <property type="match status" value="1"/>
</dbReference>